<dbReference type="Proteomes" id="UP000317863">
    <property type="component" value="Unassembled WGS sequence"/>
</dbReference>
<dbReference type="RefSeq" id="WP_142535394.1">
    <property type="nucleotide sequence ID" value="NZ_SGJB01000003.1"/>
</dbReference>
<dbReference type="InterPro" id="IPR015797">
    <property type="entry name" value="NUDIX_hydrolase-like_dom_sf"/>
</dbReference>
<name>A0A544QXC2_9FIRM</name>
<evidence type="ECO:0000313" key="14">
    <source>
        <dbReference type="Proteomes" id="UP000317863"/>
    </source>
</evidence>
<evidence type="ECO:0000256" key="2">
    <source>
        <dbReference type="ARBA" id="ARBA00005582"/>
    </source>
</evidence>
<dbReference type="PANTHER" id="PTHR47707:SF1">
    <property type="entry name" value="NUDIX HYDROLASE FAMILY PROTEIN"/>
    <property type="match status" value="1"/>
</dbReference>
<organism evidence="13 14">
    <name type="scientific">Peptacetobacter hominis</name>
    <dbReference type="NCBI Taxonomy" id="2743610"/>
    <lineage>
        <taxon>Bacteria</taxon>
        <taxon>Bacillati</taxon>
        <taxon>Bacillota</taxon>
        <taxon>Clostridia</taxon>
        <taxon>Peptostreptococcales</taxon>
        <taxon>Peptostreptococcaceae</taxon>
        <taxon>Peptacetobacter</taxon>
    </lineage>
</organism>
<evidence type="ECO:0000256" key="4">
    <source>
        <dbReference type="ARBA" id="ARBA00022705"/>
    </source>
</evidence>
<comment type="similarity">
    <text evidence="2">Belongs to the Nudix hydrolase family.</text>
</comment>
<evidence type="ECO:0000256" key="8">
    <source>
        <dbReference type="ARBA" id="ARBA00022842"/>
    </source>
</evidence>
<dbReference type="InterPro" id="IPR020084">
    <property type="entry name" value="NUDIX_hydrolase_CS"/>
</dbReference>
<evidence type="ECO:0000256" key="11">
    <source>
        <dbReference type="ARBA" id="ARBA00038905"/>
    </source>
</evidence>
<dbReference type="PROSITE" id="PS51462">
    <property type="entry name" value="NUDIX"/>
    <property type="match status" value="1"/>
</dbReference>
<evidence type="ECO:0000256" key="1">
    <source>
        <dbReference type="ARBA" id="ARBA00001946"/>
    </source>
</evidence>
<dbReference type="OrthoDB" id="9810648at2"/>
<dbReference type="PROSITE" id="PS00893">
    <property type="entry name" value="NUDIX_BOX"/>
    <property type="match status" value="1"/>
</dbReference>
<dbReference type="GO" id="GO:0044715">
    <property type="term" value="F:8-oxo-dGDP phosphatase activity"/>
    <property type="evidence" value="ECO:0007669"/>
    <property type="project" value="TreeGrafter"/>
</dbReference>
<keyword evidence="9" id="KW-0234">DNA repair</keyword>
<keyword evidence="3" id="KW-0515">Mutator protein</keyword>
<keyword evidence="7 13" id="KW-0378">Hydrolase</keyword>
<evidence type="ECO:0000256" key="3">
    <source>
        <dbReference type="ARBA" id="ARBA00022457"/>
    </source>
</evidence>
<reference evidence="13 14" key="1">
    <citation type="submission" date="2019-02" db="EMBL/GenBank/DDBJ databases">
        <title>Peptostreptococcaceae bacterium ZHW00191 nov., a new bacterium isolated from the human gut.</title>
        <authorList>
            <person name="Zhou H.-W."/>
            <person name="Chen X.-J."/>
        </authorList>
    </citation>
    <scope>NUCLEOTIDE SEQUENCE [LARGE SCALE GENOMIC DNA]</scope>
    <source>
        <strain evidence="13 14">ZHW00191</strain>
    </source>
</reference>
<dbReference type="GO" id="GO:0046872">
    <property type="term" value="F:metal ion binding"/>
    <property type="evidence" value="ECO:0007669"/>
    <property type="project" value="UniProtKB-KW"/>
</dbReference>
<evidence type="ECO:0000259" key="12">
    <source>
        <dbReference type="PROSITE" id="PS51462"/>
    </source>
</evidence>
<keyword evidence="14" id="KW-1185">Reference proteome</keyword>
<keyword evidence="5" id="KW-0479">Metal-binding</keyword>
<dbReference type="InterPro" id="IPR000086">
    <property type="entry name" value="NUDIX_hydrolase_dom"/>
</dbReference>
<keyword evidence="4" id="KW-0235">DNA replication</keyword>
<dbReference type="EC" id="3.6.1.55" evidence="11"/>
<evidence type="ECO:0000256" key="9">
    <source>
        <dbReference type="ARBA" id="ARBA00023204"/>
    </source>
</evidence>
<dbReference type="PANTHER" id="PTHR47707">
    <property type="entry name" value="8-OXO-DGTP DIPHOSPHATASE"/>
    <property type="match status" value="1"/>
</dbReference>
<feature type="domain" description="Nudix hydrolase" evidence="12">
    <location>
        <begin position="2"/>
        <end position="128"/>
    </location>
</feature>
<dbReference type="EMBL" id="SGJB01000003">
    <property type="protein sequence ID" value="TQQ85343.1"/>
    <property type="molecule type" value="Genomic_DNA"/>
</dbReference>
<dbReference type="Gene3D" id="3.90.79.10">
    <property type="entry name" value="Nucleoside Triphosphate Pyrophosphohydrolase"/>
    <property type="match status" value="1"/>
</dbReference>
<evidence type="ECO:0000313" key="13">
    <source>
        <dbReference type="EMBL" id="TQQ85343.1"/>
    </source>
</evidence>
<dbReference type="Pfam" id="PF00293">
    <property type="entry name" value="NUDIX"/>
    <property type="match status" value="1"/>
</dbReference>
<gene>
    <name evidence="13" type="ORF">EXD82_02830</name>
</gene>
<evidence type="ECO:0000256" key="10">
    <source>
        <dbReference type="ARBA" id="ARBA00035861"/>
    </source>
</evidence>
<proteinExistence type="inferred from homology"/>
<dbReference type="GO" id="GO:0035539">
    <property type="term" value="F:8-oxo-7,8-dihydrodeoxyguanosine triphosphate pyrophosphatase activity"/>
    <property type="evidence" value="ECO:0007669"/>
    <property type="project" value="UniProtKB-EC"/>
</dbReference>
<sequence length="129" mass="14826">MKNIEVVAAIIINNKKILSTQRGYGSLKGGWEFPGGKIEKNETHIQALKREIKEELNACIEVDNFLITINHSYPDMNITMHCYICHLVDSNIELLEHSDFRWLSKSDLDDVNWLPADIDAVEKLKNMDI</sequence>
<accession>A0A544QXC2</accession>
<dbReference type="GO" id="GO:0006260">
    <property type="term" value="P:DNA replication"/>
    <property type="evidence" value="ECO:0007669"/>
    <property type="project" value="UniProtKB-KW"/>
</dbReference>
<dbReference type="CDD" id="cd03425">
    <property type="entry name" value="NUDIX_MutT_NudA_like"/>
    <property type="match status" value="1"/>
</dbReference>
<protein>
    <recommendedName>
        <fullName evidence="11">8-oxo-dGTP diphosphatase</fullName>
        <ecNumber evidence="11">3.6.1.55</ecNumber>
    </recommendedName>
</protein>
<dbReference type="GO" id="GO:0008413">
    <property type="term" value="F:8-oxo-7,8-dihydroguanosine triphosphate pyrophosphatase activity"/>
    <property type="evidence" value="ECO:0007669"/>
    <property type="project" value="TreeGrafter"/>
</dbReference>
<dbReference type="AlphaFoldDB" id="A0A544QXC2"/>
<evidence type="ECO:0000256" key="5">
    <source>
        <dbReference type="ARBA" id="ARBA00022723"/>
    </source>
</evidence>
<comment type="catalytic activity">
    <reaction evidence="10">
        <text>8-oxo-dGTP + H2O = 8-oxo-dGMP + diphosphate + H(+)</text>
        <dbReference type="Rhea" id="RHEA:31575"/>
        <dbReference type="ChEBI" id="CHEBI:15377"/>
        <dbReference type="ChEBI" id="CHEBI:15378"/>
        <dbReference type="ChEBI" id="CHEBI:33019"/>
        <dbReference type="ChEBI" id="CHEBI:63224"/>
        <dbReference type="ChEBI" id="CHEBI:77896"/>
        <dbReference type="EC" id="3.6.1.55"/>
    </reaction>
</comment>
<dbReference type="GO" id="GO:0044716">
    <property type="term" value="F:8-oxo-GDP phosphatase activity"/>
    <property type="evidence" value="ECO:0007669"/>
    <property type="project" value="TreeGrafter"/>
</dbReference>
<evidence type="ECO:0000256" key="7">
    <source>
        <dbReference type="ARBA" id="ARBA00022801"/>
    </source>
</evidence>
<dbReference type="GO" id="GO:0006281">
    <property type="term" value="P:DNA repair"/>
    <property type="evidence" value="ECO:0007669"/>
    <property type="project" value="UniProtKB-KW"/>
</dbReference>
<keyword evidence="6" id="KW-0227">DNA damage</keyword>
<dbReference type="SUPFAM" id="SSF55811">
    <property type="entry name" value="Nudix"/>
    <property type="match status" value="1"/>
</dbReference>
<evidence type="ECO:0000256" key="6">
    <source>
        <dbReference type="ARBA" id="ARBA00022763"/>
    </source>
</evidence>
<comment type="caution">
    <text evidence="13">The sequence shown here is derived from an EMBL/GenBank/DDBJ whole genome shotgun (WGS) entry which is preliminary data.</text>
</comment>
<dbReference type="InterPro" id="IPR047127">
    <property type="entry name" value="MutT-like"/>
</dbReference>
<comment type="cofactor">
    <cofactor evidence="1">
        <name>Mg(2+)</name>
        <dbReference type="ChEBI" id="CHEBI:18420"/>
    </cofactor>
</comment>
<keyword evidence="8" id="KW-0460">Magnesium</keyword>